<dbReference type="InterPro" id="IPR041888">
    <property type="entry name" value="RING-HC_ZNF598/HEL2"/>
</dbReference>
<keyword evidence="9 12" id="KW-0863">Zinc-finger</keyword>
<dbReference type="InterPro" id="IPR056437">
    <property type="entry name" value="Znf-C2H2_ZNF598/HEL2"/>
</dbReference>
<dbReference type="PROSITE" id="PS01358">
    <property type="entry name" value="ZF_RANBP2_1"/>
    <property type="match status" value="1"/>
</dbReference>
<keyword evidence="8" id="KW-0479">Metal-binding</keyword>
<dbReference type="EMBL" id="JALJOS010000002">
    <property type="protein sequence ID" value="KAK9842682.1"/>
    <property type="molecule type" value="Genomic_DNA"/>
</dbReference>
<evidence type="ECO:0000256" key="5">
    <source>
        <dbReference type="ARBA" id="ARBA00022490"/>
    </source>
</evidence>
<keyword evidence="5" id="KW-0963">Cytoplasm</keyword>
<reference evidence="16 17" key="1">
    <citation type="journal article" date="2024" name="Nat. Commun.">
        <title>Phylogenomics reveals the evolutionary origins of lichenization in chlorophyte algae.</title>
        <authorList>
            <person name="Puginier C."/>
            <person name="Libourel C."/>
            <person name="Otte J."/>
            <person name="Skaloud P."/>
            <person name="Haon M."/>
            <person name="Grisel S."/>
            <person name="Petersen M."/>
            <person name="Berrin J.G."/>
            <person name="Delaux P.M."/>
            <person name="Dal Grande F."/>
            <person name="Keller J."/>
        </authorList>
    </citation>
    <scope>NUCLEOTIDE SEQUENCE [LARGE SCALE GENOMIC DNA]</scope>
    <source>
        <strain evidence="16 17">SAG 2145</strain>
    </source>
</reference>
<evidence type="ECO:0000256" key="4">
    <source>
        <dbReference type="ARBA" id="ARBA00012483"/>
    </source>
</evidence>
<dbReference type="GO" id="GO:0043022">
    <property type="term" value="F:ribosome binding"/>
    <property type="evidence" value="ECO:0007669"/>
    <property type="project" value="TreeGrafter"/>
</dbReference>
<dbReference type="SMART" id="SM00547">
    <property type="entry name" value="ZnF_RBZ"/>
    <property type="match status" value="1"/>
</dbReference>
<feature type="compositionally biased region" description="Basic residues" evidence="13">
    <location>
        <begin position="327"/>
        <end position="336"/>
    </location>
</feature>
<evidence type="ECO:0000313" key="16">
    <source>
        <dbReference type="EMBL" id="KAK9842682.1"/>
    </source>
</evidence>
<dbReference type="Gene3D" id="2.30.30.380">
    <property type="entry name" value="Zn-finger domain of Sec23/24"/>
    <property type="match status" value="1"/>
</dbReference>
<comment type="similarity">
    <text evidence="11">Belongs to the ZNF598/HEL2 family.</text>
</comment>
<evidence type="ECO:0000256" key="7">
    <source>
        <dbReference type="ARBA" id="ARBA00022679"/>
    </source>
</evidence>
<feature type="region of interest" description="Disordered" evidence="13">
    <location>
        <begin position="770"/>
        <end position="886"/>
    </location>
</feature>
<feature type="compositionally biased region" description="Polar residues" evidence="13">
    <location>
        <begin position="839"/>
        <end position="848"/>
    </location>
</feature>
<comment type="subcellular location">
    <subcellularLocation>
        <location evidence="2">Cytoplasm</location>
    </subcellularLocation>
</comment>
<comment type="catalytic activity">
    <reaction evidence="1">
        <text>S-ubiquitinyl-[E2 ubiquitin-conjugating enzyme]-L-cysteine + [acceptor protein]-L-lysine = [E2 ubiquitin-conjugating enzyme]-L-cysteine + N(6)-ubiquitinyl-[acceptor protein]-L-lysine.</text>
        <dbReference type="EC" id="2.3.2.27"/>
    </reaction>
</comment>
<feature type="region of interest" description="Disordered" evidence="13">
    <location>
        <begin position="292"/>
        <end position="608"/>
    </location>
</feature>
<dbReference type="SMART" id="SM00355">
    <property type="entry name" value="ZnF_C2H2"/>
    <property type="match status" value="3"/>
</dbReference>
<feature type="compositionally biased region" description="Low complexity" evidence="13">
    <location>
        <begin position="525"/>
        <end position="582"/>
    </location>
</feature>
<evidence type="ECO:0000256" key="3">
    <source>
        <dbReference type="ARBA" id="ARBA00004906"/>
    </source>
</evidence>
<protein>
    <recommendedName>
        <fullName evidence="4">RING-type E3 ubiquitin transferase</fullName>
        <ecNumber evidence="4">2.3.2.27</ecNumber>
    </recommendedName>
</protein>
<evidence type="ECO:0000256" key="10">
    <source>
        <dbReference type="ARBA" id="ARBA00022833"/>
    </source>
</evidence>
<dbReference type="Pfam" id="PF13920">
    <property type="entry name" value="zf-C3HC4_3"/>
    <property type="match status" value="1"/>
</dbReference>
<dbReference type="PANTHER" id="PTHR22938:SF0">
    <property type="entry name" value="E3 UBIQUITIN-PROTEIN LIGASE ZNF598"/>
    <property type="match status" value="1"/>
</dbReference>
<dbReference type="InterPro" id="IPR044288">
    <property type="entry name" value="ZNF598/HEL2"/>
</dbReference>
<accession>A0AAW1S9J3</accession>
<dbReference type="GO" id="GO:0061630">
    <property type="term" value="F:ubiquitin protein ligase activity"/>
    <property type="evidence" value="ECO:0007669"/>
    <property type="project" value="UniProtKB-EC"/>
</dbReference>
<gene>
    <name evidence="16" type="ORF">WJX74_000681</name>
</gene>
<dbReference type="PROSITE" id="PS50199">
    <property type="entry name" value="ZF_RANBP2_2"/>
    <property type="match status" value="1"/>
</dbReference>
<dbReference type="GO" id="GO:0016567">
    <property type="term" value="P:protein ubiquitination"/>
    <property type="evidence" value="ECO:0007669"/>
    <property type="project" value="TreeGrafter"/>
</dbReference>
<feature type="compositionally biased region" description="Low complexity" evidence="13">
    <location>
        <begin position="384"/>
        <end position="393"/>
    </location>
</feature>
<dbReference type="Proteomes" id="UP001438707">
    <property type="component" value="Unassembled WGS sequence"/>
</dbReference>
<dbReference type="InterPro" id="IPR036443">
    <property type="entry name" value="Znf_RanBP2_sf"/>
</dbReference>
<dbReference type="GO" id="GO:0005737">
    <property type="term" value="C:cytoplasm"/>
    <property type="evidence" value="ECO:0007669"/>
    <property type="project" value="UniProtKB-SubCell"/>
</dbReference>
<keyword evidence="7" id="KW-0808">Transferase</keyword>
<evidence type="ECO:0000256" key="12">
    <source>
        <dbReference type="PROSITE-ProRule" id="PRU00322"/>
    </source>
</evidence>
<evidence type="ECO:0000256" key="11">
    <source>
        <dbReference type="ARBA" id="ARBA00035113"/>
    </source>
</evidence>
<evidence type="ECO:0000256" key="1">
    <source>
        <dbReference type="ARBA" id="ARBA00000900"/>
    </source>
</evidence>
<feature type="compositionally biased region" description="Gly residues" evidence="13">
    <location>
        <begin position="857"/>
        <end position="871"/>
    </location>
</feature>
<keyword evidence="10" id="KW-0862">Zinc</keyword>
<keyword evidence="17" id="KW-1185">Reference proteome</keyword>
<dbReference type="InterPro" id="IPR001876">
    <property type="entry name" value="Znf_RanBP2"/>
</dbReference>
<evidence type="ECO:0000256" key="9">
    <source>
        <dbReference type="ARBA" id="ARBA00022771"/>
    </source>
</evidence>
<feature type="compositionally biased region" description="Low complexity" evidence="13">
    <location>
        <begin position="591"/>
        <end position="608"/>
    </location>
</feature>
<comment type="caution">
    <text evidence="16">The sequence shown here is derived from an EMBL/GenBank/DDBJ whole genome shotgun (WGS) entry which is preliminary data.</text>
</comment>
<evidence type="ECO:0000256" key="8">
    <source>
        <dbReference type="ARBA" id="ARBA00022723"/>
    </source>
</evidence>
<evidence type="ECO:0000256" key="6">
    <source>
        <dbReference type="ARBA" id="ARBA00022553"/>
    </source>
</evidence>
<evidence type="ECO:0000256" key="2">
    <source>
        <dbReference type="ARBA" id="ARBA00004496"/>
    </source>
</evidence>
<dbReference type="Pfam" id="PF23202">
    <property type="entry name" value="PAH_ZNF598"/>
    <property type="match status" value="1"/>
</dbReference>
<dbReference type="GO" id="GO:0008270">
    <property type="term" value="F:zinc ion binding"/>
    <property type="evidence" value="ECO:0007669"/>
    <property type="project" value="UniProtKB-KW"/>
</dbReference>
<dbReference type="SUPFAM" id="SSF90209">
    <property type="entry name" value="Ran binding protein zinc finger-like"/>
    <property type="match status" value="1"/>
</dbReference>
<organism evidence="16 17">
    <name type="scientific">Apatococcus lobatus</name>
    <dbReference type="NCBI Taxonomy" id="904363"/>
    <lineage>
        <taxon>Eukaryota</taxon>
        <taxon>Viridiplantae</taxon>
        <taxon>Chlorophyta</taxon>
        <taxon>core chlorophytes</taxon>
        <taxon>Trebouxiophyceae</taxon>
        <taxon>Chlorellales</taxon>
        <taxon>Chlorellaceae</taxon>
        <taxon>Apatococcus</taxon>
    </lineage>
</organism>
<dbReference type="AlphaFoldDB" id="A0AAW1S9J3"/>
<name>A0AAW1S9J3_9CHLO</name>
<sequence>MESFCAVCAEPLEWVSYGPCGHKEACSKCSARLRFVLNDKRCVICQVEHEAVFTTRSLGDFTDTLSPERFVQLKADRDARRVWYLSAAQIYFDDEPHFRDIRKLCSYMHPALSGPDGIVPKFNNLKELRRHVQHDLGLTFCDICLGGRKVFIAEQVLYTKGDLHKHVRTGDLEGPLAESGFKGHPDCRFCRKRYYDENELFQHMQMQHEQCFLCRRARPDKYVYYRDYNELLEHFRHEHYMCEHPVCMERKFVVFLTEAEMKQHAAREHGGNMSRQERRQALTIPVNLQFRRDGGQEEGGGQPGHHHHRHAAPEGIQIGGPSGMPNRHSHRRHHRTRQPEGYDDPSLAPGLPTNREHRHREQQERRSPDPRHTGRPEEFPLPNGDQAGPSSSAAGGGQWAAMYGGSGRAPRPEDFPALPGTSKSAKKRAKQKDRSMAESLGLRSRGSVQVLNRGGAASSSNNHPSGALSDDEERRRRPSDDFPSLRASTPQPFSISQSRATAPEPRPAARGRREADFPALASQSQPITASTPAPAPAPAATQAVPAAPQISSASFHASLSSRPRTSSSQRPAASASASAGSRPQEDFPTLGGPRAAAAAASADGSSGISEGLKAANKALIERVRQKLDAEAFAQFKQHTAQFARGSLSPPDFHTQLVSLGLAGLIPDMAALLPDASKRASLLAVHSASFGSAPVEAMQASWVPPEAAAAAAAAADQSSSWSCPTCTLINAPHTTRCEACHKNRPPKPSQPTPQGNEPAVQLTAPRAGLLSSGVGDALADGRAGSAMPDGQQAASAGGQEDEKGKGKARRIPKFERLRVTGGDPDATESFLDSMREKSSHPQNPWAQNRTGAGPAPQTGGGTGNAWAKGGGKLASETKAINAAWGKR</sequence>
<dbReference type="Pfam" id="PF23230">
    <property type="entry name" value="zf-C2H2_13"/>
    <property type="match status" value="1"/>
</dbReference>
<feature type="compositionally biased region" description="Basic and acidic residues" evidence="13">
    <location>
        <begin position="359"/>
        <end position="378"/>
    </location>
</feature>
<evidence type="ECO:0000256" key="13">
    <source>
        <dbReference type="SAM" id="MobiDB-lite"/>
    </source>
</evidence>
<dbReference type="GO" id="GO:0072344">
    <property type="term" value="P:rescue of stalled ribosome"/>
    <property type="evidence" value="ECO:0007669"/>
    <property type="project" value="InterPro"/>
</dbReference>
<feature type="compositionally biased region" description="Polar residues" evidence="13">
    <location>
        <begin position="487"/>
        <end position="498"/>
    </location>
</feature>
<dbReference type="InterPro" id="IPR013087">
    <property type="entry name" value="Znf_C2H2_type"/>
</dbReference>
<dbReference type="InterPro" id="IPR013083">
    <property type="entry name" value="Znf_RING/FYVE/PHD"/>
</dbReference>
<evidence type="ECO:0000259" key="15">
    <source>
        <dbReference type="PROSITE" id="PS50199"/>
    </source>
</evidence>
<dbReference type="PANTHER" id="PTHR22938">
    <property type="entry name" value="ZINC FINGER PROTEIN 598"/>
    <property type="match status" value="1"/>
</dbReference>
<dbReference type="PROSITE" id="PS00028">
    <property type="entry name" value="ZINC_FINGER_C2H2_1"/>
    <property type="match status" value="1"/>
</dbReference>
<dbReference type="InterPro" id="IPR001841">
    <property type="entry name" value="Znf_RING"/>
</dbReference>
<comment type="pathway">
    <text evidence="3">Protein modification; protein ubiquitination.</text>
</comment>
<keyword evidence="6" id="KW-0597">Phosphoprotein</keyword>
<dbReference type="PROSITE" id="PS50089">
    <property type="entry name" value="ZF_RING_2"/>
    <property type="match status" value="1"/>
</dbReference>
<evidence type="ECO:0000259" key="14">
    <source>
        <dbReference type="PROSITE" id="PS50089"/>
    </source>
</evidence>
<evidence type="ECO:0000313" key="17">
    <source>
        <dbReference type="Proteomes" id="UP001438707"/>
    </source>
</evidence>
<dbReference type="InterPro" id="IPR057634">
    <property type="entry name" value="PAH_ZNF598/HEL2"/>
</dbReference>
<dbReference type="Gene3D" id="3.30.40.10">
    <property type="entry name" value="Zinc/RING finger domain, C3HC4 (zinc finger)"/>
    <property type="match status" value="1"/>
</dbReference>
<feature type="region of interest" description="Disordered" evidence="13">
    <location>
        <begin position="738"/>
        <end position="758"/>
    </location>
</feature>
<dbReference type="EC" id="2.3.2.27" evidence="4"/>
<feature type="domain" description="RanBP2-type" evidence="15">
    <location>
        <begin position="716"/>
        <end position="745"/>
    </location>
</feature>
<feature type="domain" description="RING-type" evidence="14">
    <location>
        <begin position="5"/>
        <end position="46"/>
    </location>
</feature>
<dbReference type="CDD" id="cd16615">
    <property type="entry name" value="RING-HC_ZNF598"/>
    <property type="match status" value="1"/>
</dbReference>
<proteinExistence type="inferred from homology"/>